<keyword evidence="3" id="KW-1185">Reference proteome</keyword>
<dbReference type="KEGG" id="xba:C7S18_02660"/>
<keyword evidence="1" id="KW-0472">Membrane</keyword>
<dbReference type="NCBIfam" id="TIGR02532">
    <property type="entry name" value="IV_pilin_GFxxxE"/>
    <property type="match status" value="1"/>
</dbReference>
<keyword evidence="1" id="KW-0812">Transmembrane</keyword>
<name>A0A2P1PMU5_9GAMM</name>
<proteinExistence type="predicted"/>
<dbReference type="Pfam" id="PF07963">
    <property type="entry name" value="N_methyl"/>
    <property type="match status" value="1"/>
</dbReference>
<dbReference type="InterPro" id="IPR012902">
    <property type="entry name" value="N_methyl_site"/>
</dbReference>
<dbReference type="PANTHER" id="PTHR30093">
    <property type="entry name" value="GENERAL SECRETION PATHWAY PROTEIN G"/>
    <property type="match status" value="1"/>
</dbReference>
<gene>
    <name evidence="2" type="ORF">C7S18_02660</name>
</gene>
<dbReference type="GO" id="GO:0043683">
    <property type="term" value="P:type IV pilus assembly"/>
    <property type="evidence" value="ECO:0007669"/>
    <property type="project" value="InterPro"/>
</dbReference>
<dbReference type="Pfam" id="PF16732">
    <property type="entry name" value="ComP_DUS"/>
    <property type="match status" value="1"/>
</dbReference>
<dbReference type="Proteomes" id="UP000241074">
    <property type="component" value="Chromosome"/>
</dbReference>
<dbReference type="OrthoDB" id="5296638at2"/>
<keyword evidence="1" id="KW-1133">Transmembrane helix</keyword>
<dbReference type="InterPro" id="IPR031982">
    <property type="entry name" value="PilE-like"/>
</dbReference>
<reference evidence="2 3" key="1">
    <citation type="submission" date="2018-03" db="EMBL/GenBank/DDBJ databases">
        <title>Ahniella affigens gen. nov., sp. nov., a gammaproteobacterium isolated from sandy soil near a stream.</title>
        <authorList>
            <person name="Ko Y."/>
            <person name="Kim J.-H."/>
        </authorList>
    </citation>
    <scope>NUCLEOTIDE SEQUENCE [LARGE SCALE GENOMIC DNA]</scope>
    <source>
        <strain evidence="2 3">D13</strain>
    </source>
</reference>
<sequence length="141" mass="15272">MKHSQYGFTLIELMVALIVMAILAGIAYPSYTQYTFRARRADGQNVLIRVAAEQERFYTQFNRYAQDLTAAPPAGLGMTSLDSDNGYYTVSVAAGPSGNNQSYTLRASPAGIQVDDACERLVLSSTGLKTQSGSETNGPCW</sequence>
<dbReference type="Gene3D" id="3.30.700.10">
    <property type="entry name" value="Glycoprotein, Type 4 Pilin"/>
    <property type="match status" value="1"/>
</dbReference>
<dbReference type="PANTHER" id="PTHR30093:SF47">
    <property type="entry name" value="TYPE IV PILUS NON-CORE MINOR PILIN PILE"/>
    <property type="match status" value="1"/>
</dbReference>
<feature type="transmembrane region" description="Helical" evidence="1">
    <location>
        <begin position="6"/>
        <end position="31"/>
    </location>
</feature>
<dbReference type="EMBL" id="CP027860">
    <property type="protein sequence ID" value="AVP96161.1"/>
    <property type="molecule type" value="Genomic_DNA"/>
</dbReference>
<protein>
    <submittedName>
        <fullName evidence="2">Pilus assembly protein PilE</fullName>
    </submittedName>
</protein>
<accession>A0A2P1PMU5</accession>
<dbReference type="AlphaFoldDB" id="A0A2P1PMU5"/>
<evidence type="ECO:0000313" key="3">
    <source>
        <dbReference type="Proteomes" id="UP000241074"/>
    </source>
</evidence>
<dbReference type="InterPro" id="IPR045584">
    <property type="entry name" value="Pilin-like"/>
</dbReference>
<dbReference type="SUPFAM" id="SSF54523">
    <property type="entry name" value="Pili subunits"/>
    <property type="match status" value="1"/>
</dbReference>
<evidence type="ECO:0000256" key="1">
    <source>
        <dbReference type="SAM" id="Phobius"/>
    </source>
</evidence>
<dbReference type="RefSeq" id="WP_106890090.1">
    <property type="nucleotide sequence ID" value="NZ_CP027860.1"/>
</dbReference>
<organism evidence="2 3">
    <name type="scientific">Ahniella affigens</name>
    <dbReference type="NCBI Taxonomy" id="2021234"/>
    <lineage>
        <taxon>Bacteria</taxon>
        <taxon>Pseudomonadati</taxon>
        <taxon>Pseudomonadota</taxon>
        <taxon>Gammaproteobacteria</taxon>
        <taxon>Lysobacterales</taxon>
        <taxon>Rhodanobacteraceae</taxon>
        <taxon>Ahniella</taxon>
    </lineage>
</organism>
<reference evidence="2 3" key="2">
    <citation type="submission" date="2018-03" db="EMBL/GenBank/DDBJ databases">
        <authorList>
            <person name="Keele B.F."/>
        </authorList>
    </citation>
    <scope>NUCLEOTIDE SEQUENCE [LARGE SCALE GENOMIC DNA]</scope>
    <source>
        <strain evidence="2 3">D13</strain>
    </source>
</reference>
<evidence type="ECO:0000313" key="2">
    <source>
        <dbReference type="EMBL" id="AVP96161.1"/>
    </source>
</evidence>